<keyword evidence="3" id="KW-1185">Reference proteome</keyword>
<keyword evidence="1" id="KW-1133">Transmembrane helix</keyword>
<evidence type="ECO:0000256" key="1">
    <source>
        <dbReference type="SAM" id="Phobius"/>
    </source>
</evidence>
<dbReference type="Pfam" id="PF03596">
    <property type="entry name" value="Cad"/>
    <property type="match status" value="1"/>
</dbReference>
<protein>
    <submittedName>
        <fullName evidence="2">Cadmium resistance transporter</fullName>
    </submittedName>
</protein>
<organism evidence="2 3">
    <name type="scientific">Arthrobacter ramosus</name>
    <dbReference type="NCBI Taxonomy" id="1672"/>
    <lineage>
        <taxon>Bacteria</taxon>
        <taxon>Bacillati</taxon>
        <taxon>Actinomycetota</taxon>
        <taxon>Actinomycetes</taxon>
        <taxon>Micrococcales</taxon>
        <taxon>Micrococcaceae</taxon>
        <taxon>Arthrobacter</taxon>
    </lineage>
</organism>
<keyword evidence="1" id="KW-0812">Transmembrane</keyword>
<evidence type="ECO:0000313" key="3">
    <source>
        <dbReference type="Proteomes" id="UP001589702"/>
    </source>
</evidence>
<sequence length="204" mass="21383">MSSAMEDLGGTVLTAAGAFAATNLDDLLVLSVLFLSARTRPVPRLWRIWVGQYIGIGILTVVAAAAAVALTPVPVEWVGFLGLVPLVLGCYALLKFARPSGDPPKPRSLTLPVVVVVTVANGGDNISVYIPLFRSLGPASSVVTGLTFAVMVAVWCAAGYWLTAHPTVAALCRRAGNWVIPMVYVALGATIIVRSGVIALLFQR</sequence>
<feature type="transmembrane region" description="Helical" evidence="1">
    <location>
        <begin position="77"/>
        <end position="97"/>
    </location>
</feature>
<dbReference type="Proteomes" id="UP001589702">
    <property type="component" value="Unassembled WGS sequence"/>
</dbReference>
<name>A0ABV5Y525_ARTRM</name>
<gene>
    <name evidence="2" type="ORF">ACFFP1_21765</name>
</gene>
<feature type="transmembrane region" description="Helical" evidence="1">
    <location>
        <begin position="183"/>
        <end position="202"/>
    </location>
</feature>
<evidence type="ECO:0000313" key="2">
    <source>
        <dbReference type="EMBL" id="MFB9822102.1"/>
    </source>
</evidence>
<dbReference type="InterPro" id="IPR004676">
    <property type="entry name" value="Cd-R_transporter"/>
</dbReference>
<feature type="transmembrane region" description="Helical" evidence="1">
    <location>
        <begin position="48"/>
        <end position="71"/>
    </location>
</feature>
<feature type="transmembrane region" description="Helical" evidence="1">
    <location>
        <begin position="109"/>
        <end position="130"/>
    </location>
</feature>
<dbReference type="EMBL" id="JBHMBC010000040">
    <property type="protein sequence ID" value="MFB9822102.1"/>
    <property type="molecule type" value="Genomic_DNA"/>
</dbReference>
<feature type="transmembrane region" description="Helical" evidence="1">
    <location>
        <begin position="142"/>
        <end position="162"/>
    </location>
</feature>
<keyword evidence="1" id="KW-0472">Membrane</keyword>
<reference evidence="2 3" key="1">
    <citation type="submission" date="2024-09" db="EMBL/GenBank/DDBJ databases">
        <authorList>
            <person name="Sun Q."/>
            <person name="Mori K."/>
        </authorList>
    </citation>
    <scope>NUCLEOTIDE SEQUENCE [LARGE SCALE GENOMIC DNA]</scope>
    <source>
        <strain evidence="2 3">JCM 1334</strain>
    </source>
</reference>
<feature type="transmembrane region" description="Helical" evidence="1">
    <location>
        <begin position="12"/>
        <end position="36"/>
    </location>
</feature>
<proteinExistence type="predicted"/>
<accession>A0ABV5Y525</accession>
<comment type="caution">
    <text evidence="2">The sequence shown here is derived from an EMBL/GenBank/DDBJ whole genome shotgun (WGS) entry which is preliminary data.</text>
</comment>